<dbReference type="InterPro" id="IPR055170">
    <property type="entry name" value="GFO_IDH_MocA-like_dom"/>
</dbReference>
<dbReference type="GO" id="GO:0000166">
    <property type="term" value="F:nucleotide binding"/>
    <property type="evidence" value="ECO:0007669"/>
    <property type="project" value="InterPro"/>
</dbReference>
<feature type="domain" description="GFO/IDH/MocA-like oxidoreductase" evidence="4">
    <location>
        <begin position="131"/>
        <end position="246"/>
    </location>
</feature>
<dbReference type="EMBL" id="MHRP01000023">
    <property type="protein sequence ID" value="OHA26958.1"/>
    <property type="molecule type" value="Genomic_DNA"/>
</dbReference>
<name>A0A1G2MSW0_9BACT</name>
<evidence type="ECO:0000259" key="4">
    <source>
        <dbReference type="Pfam" id="PF22725"/>
    </source>
</evidence>
<dbReference type="Pfam" id="PF01408">
    <property type="entry name" value="GFO_IDH_MocA"/>
    <property type="match status" value="1"/>
</dbReference>
<dbReference type="Gene3D" id="3.30.360.10">
    <property type="entry name" value="Dihydrodipicolinate Reductase, domain 2"/>
    <property type="match status" value="1"/>
</dbReference>
<reference evidence="5 6" key="1">
    <citation type="journal article" date="2016" name="Nat. Commun.">
        <title>Thousands of microbial genomes shed light on interconnected biogeochemical processes in an aquifer system.</title>
        <authorList>
            <person name="Anantharaman K."/>
            <person name="Brown C.T."/>
            <person name="Hug L.A."/>
            <person name="Sharon I."/>
            <person name="Castelle C.J."/>
            <person name="Probst A.J."/>
            <person name="Thomas B.C."/>
            <person name="Singh A."/>
            <person name="Wilkins M.J."/>
            <person name="Karaoz U."/>
            <person name="Brodie E.L."/>
            <person name="Williams K.H."/>
            <person name="Hubbard S.S."/>
            <person name="Banfield J.F."/>
        </authorList>
    </citation>
    <scope>NUCLEOTIDE SEQUENCE [LARGE SCALE GENOMIC DNA]</scope>
</reference>
<dbReference type="SUPFAM" id="SSF55347">
    <property type="entry name" value="Glyceraldehyde-3-phosphate dehydrogenase-like, C-terminal domain"/>
    <property type="match status" value="1"/>
</dbReference>
<gene>
    <name evidence="5" type="ORF">A3D56_03025</name>
</gene>
<dbReference type="Gene3D" id="3.40.50.720">
    <property type="entry name" value="NAD(P)-binding Rossmann-like Domain"/>
    <property type="match status" value="1"/>
</dbReference>
<dbReference type="AlphaFoldDB" id="A0A1G2MSW0"/>
<protein>
    <submittedName>
        <fullName evidence="5">Uncharacterized protein</fullName>
    </submittedName>
</protein>
<keyword evidence="2" id="KW-0560">Oxidoreductase</keyword>
<dbReference type="SUPFAM" id="SSF51735">
    <property type="entry name" value="NAD(P)-binding Rossmann-fold domains"/>
    <property type="match status" value="1"/>
</dbReference>
<proteinExistence type="inferred from homology"/>
<dbReference type="InterPro" id="IPR036291">
    <property type="entry name" value="NAD(P)-bd_dom_sf"/>
</dbReference>
<dbReference type="PANTHER" id="PTHR22604:SF105">
    <property type="entry name" value="TRANS-1,2-DIHYDROBENZENE-1,2-DIOL DEHYDROGENASE"/>
    <property type="match status" value="1"/>
</dbReference>
<dbReference type="InterPro" id="IPR000683">
    <property type="entry name" value="Gfo/Idh/MocA-like_OxRdtase_N"/>
</dbReference>
<evidence type="ECO:0000259" key="3">
    <source>
        <dbReference type="Pfam" id="PF01408"/>
    </source>
</evidence>
<evidence type="ECO:0000256" key="2">
    <source>
        <dbReference type="ARBA" id="ARBA00023002"/>
    </source>
</evidence>
<organism evidence="5 6">
    <name type="scientific">Candidatus Taylorbacteria bacterium RIFCSPHIGHO2_02_FULL_45_35</name>
    <dbReference type="NCBI Taxonomy" id="1802311"/>
    <lineage>
        <taxon>Bacteria</taxon>
        <taxon>Candidatus Tayloriibacteriota</taxon>
    </lineage>
</organism>
<evidence type="ECO:0000256" key="1">
    <source>
        <dbReference type="ARBA" id="ARBA00010928"/>
    </source>
</evidence>
<evidence type="ECO:0000313" key="6">
    <source>
        <dbReference type="Proteomes" id="UP000177943"/>
    </source>
</evidence>
<accession>A0A1G2MSW0</accession>
<dbReference type="InterPro" id="IPR050984">
    <property type="entry name" value="Gfo/Idh/MocA_domain"/>
</dbReference>
<comment type="caution">
    <text evidence="5">The sequence shown here is derived from an EMBL/GenBank/DDBJ whole genome shotgun (WGS) entry which is preliminary data.</text>
</comment>
<dbReference type="PANTHER" id="PTHR22604">
    <property type="entry name" value="OXIDOREDUCTASES"/>
    <property type="match status" value="1"/>
</dbReference>
<evidence type="ECO:0000313" key="5">
    <source>
        <dbReference type="EMBL" id="OHA26958.1"/>
    </source>
</evidence>
<comment type="similarity">
    <text evidence="1">Belongs to the Gfo/Idh/MocA family.</text>
</comment>
<dbReference type="Proteomes" id="UP000177943">
    <property type="component" value="Unassembled WGS sequence"/>
</dbReference>
<sequence length="331" mass="37076">MNVRFGIVGCSRVARRRFLPALHSSKAGKFLFAGSRNKEKAKQYALEFHAEKHGSYEDVLADERVDAVYISTPPLSHAEWVLKAANAHKHIICEKPAFPDYGTAREATSVCRAKGVRLVENYAFKYHPQHQIAKTLAKNKLGEFSRIEIKYLYPFPPDGDIRLKPELGGGVFHDSVGYVAATAMFHFEKPPVSVWCRQKIDQGKNIDTHVSFRLDFGAGVVAEGEVEMGAKEYASRYVLYGKSGELEVCRAFAIDSDKPAELVLRVGGSEEKIVVNPASQFQLLIEDFCKELESRSSHKDFEADLLLQHKVMEAAARSIKEKRVVALSEIF</sequence>
<dbReference type="Pfam" id="PF22725">
    <property type="entry name" value="GFO_IDH_MocA_C3"/>
    <property type="match status" value="1"/>
</dbReference>
<feature type="domain" description="Gfo/Idh/MocA-like oxidoreductase N-terminal" evidence="3">
    <location>
        <begin position="3"/>
        <end position="121"/>
    </location>
</feature>
<dbReference type="GO" id="GO:0016491">
    <property type="term" value="F:oxidoreductase activity"/>
    <property type="evidence" value="ECO:0007669"/>
    <property type="project" value="UniProtKB-KW"/>
</dbReference>